<proteinExistence type="predicted"/>
<reference evidence="1 2" key="1">
    <citation type="submission" date="2015-05" db="EMBL/GenBank/DDBJ databases">
        <authorList>
            <person name="Tang B."/>
            <person name="Yu Y."/>
        </authorList>
    </citation>
    <scope>NUCLEOTIDE SEQUENCE [LARGE SCALE GENOMIC DNA]</scope>
    <source>
        <strain evidence="1 2">DSM 7029</strain>
    </source>
</reference>
<gene>
    <name evidence="1" type="ORF">AAW51_1142</name>
</gene>
<dbReference type="STRING" id="413882.AAW51_1142"/>
<evidence type="ECO:0000313" key="2">
    <source>
        <dbReference type="Proteomes" id="UP000035352"/>
    </source>
</evidence>
<dbReference type="KEGG" id="pbh:AAW51_1142"/>
<name>A0A0G3BIN8_9BURK</name>
<dbReference type="OrthoDB" id="9154164at2"/>
<keyword evidence="2" id="KW-1185">Reference proteome</keyword>
<evidence type="ECO:0000313" key="1">
    <source>
        <dbReference type="EMBL" id="AKJ27833.1"/>
    </source>
</evidence>
<dbReference type="RefSeq" id="WP_047193834.1">
    <property type="nucleotide sequence ID" value="NZ_CP011371.1"/>
</dbReference>
<sequence>MDTDSLNPPVNLVSDFQALQMTIFEDPSGEKTRSLAEYFRQAETKSLEMQLHSSDFEEKEFARLVSDAFGASRRIVLAAWAKAHGSELTV</sequence>
<protein>
    <submittedName>
        <fullName evidence="1">Uncharacterized protein</fullName>
    </submittedName>
</protein>
<dbReference type="Proteomes" id="UP000035352">
    <property type="component" value="Chromosome"/>
</dbReference>
<organism evidence="1 2">
    <name type="scientific">Caldimonas brevitalea</name>
    <dbReference type="NCBI Taxonomy" id="413882"/>
    <lineage>
        <taxon>Bacteria</taxon>
        <taxon>Pseudomonadati</taxon>
        <taxon>Pseudomonadota</taxon>
        <taxon>Betaproteobacteria</taxon>
        <taxon>Burkholderiales</taxon>
        <taxon>Sphaerotilaceae</taxon>
        <taxon>Caldimonas</taxon>
    </lineage>
</organism>
<dbReference type="AlphaFoldDB" id="A0A0G3BIN8"/>
<accession>A0A0G3BIN8</accession>
<dbReference type="EMBL" id="CP011371">
    <property type="protein sequence ID" value="AKJ27833.1"/>
    <property type="molecule type" value="Genomic_DNA"/>
</dbReference>